<dbReference type="EMBL" id="JBEDNQ010000016">
    <property type="protein sequence ID" value="MEQ3554637.1"/>
    <property type="molecule type" value="Genomic_DNA"/>
</dbReference>
<evidence type="ECO:0000256" key="1">
    <source>
        <dbReference type="SAM" id="MobiDB-lite"/>
    </source>
</evidence>
<sequence length="349" mass="36319">MRLGYLTHVTGDAPARAFRDTIDLAVRAEELGYDSFWVAQHHDGHLGGRLPSPLVLLAAVAERTRLIRLGTAVVALPLEEPRRLAEDAAVLDALSGGRLELGIGAGADPAASHRFGRSHDDRHADTVAALDVLLELLPAGLAEQRTWWATASMMDAAAARGLGVVSGTPPTASTTVVADLARYWTYARGFPRVALSRPLPAGHSPGRLLDDLLADPALPWAGELIVQAQPSTVGADVHREVLERTARRVRPHLGVAGPAHASGPVHPSGSAHPSGPLTGTTDPGGPGGGGTGRAHLARAVGGVPARARPGTEAGGRPYPPRPIAGTAGPAPEDDDLPRMRPRPAVRARR</sequence>
<dbReference type="PANTHER" id="PTHR30137">
    <property type="entry name" value="LUCIFERASE-LIKE MONOOXYGENASE"/>
    <property type="match status" value="1"/>
</dbReference>
<dbReference type="Proteomes" id="UP001494902">
    <property type="component" value="Unassembled WGS sequence"/>
</dbReference>
<dbReference type="CDD" id="cd00347">
    <property type="entry name" value="Flavin_utilizing_monoxygenases"/>
    <property type="match status" value="1"/>
</dbReference>
<evidence type="ECO:0000259" key="2">
    <source>
        <dbReference type="Pfam" id="PF00296"/>
    </source>
</evidence>
<comment type="caution">
    <text evidence="3">The sequence shown here is derived from an EMBL/GenBank/DDBJ whole genome shotgun (WGS) entry which is preliminary data.</text>
</comment>
<dbReference type="InterPro" id="IPR036661">
    <property type="entry name" value="Luciferase-like_sf"/>
</dbReference>
<dbReference type="InterPro" id="IPR011251">
    <property type="entry name" value="Luciferase-like_dom"/>
</dbReference>
<accession>A0ABV1KJI9</accession>
<feature type="compositionally biased region" description="Low complexity" evidence="1">
    <location>
        <begin position="297"/>
        <end position="310"/>
    </location>
</feature>
<protein>
    <submittedName>
        <fullName evidence="3">LLM class flavin-dependent oxidoreductase</fullName>
    </submittedName>
</protein>
<evidence type="ECO:0000313" key="3">
    <source>
        <dbReference type="EMBL" id="MEQ3554637.1"/>
    </source>
</evidence>
<dbReference type="Pfam" id="PF00296">
    <property type="entry name" value="Bac_luciferase"/>
    <property type="match status" value="1"/>
</dbReference>
<name>A0ABV1KJI9_9PSEU</name>
<feature type="compositionally biased region" description="Gly residues" evidence="1">
    <location>
        <begin position="282"/>
        <end position="292"/>
    </location>
</feature>
<dbReference type="InterPro" id="IPR050766">
    <property type="entry name" value="Bact_Lucif_Oxidored"/>
</dbReference>
<feature type="compositionally biased region" description="Basic residues" evidence="1">
    <location>
        <begin position="339"/>
        <end position="349"/>
    </location>
</feature>
<reference evidence="3 4" key="1">
    <citation type="submission" date="2024-03" db="EMBL/GenBank/DDBJ databases">
        <title>Draft genome sequence of Pseudonocardia nematodicida JCM 31783.</title>
        <authorList>
            <person name="Butdee W."/>
            <person name="Duangmal K."/>
        </authorList>
    </citation>
    <scope>NUCLEOTIDE SEQUENCE [LARGE SCALE GENOMIC DNA]</scope>
    <source>
        <strain evidence="3 4">JCM 31783</strain>
    </source>
</reference>
<dbReference type="PANTHER" id="PTHR30137:SF6">
    <property type="entry name" value="LUCIFERASE-LIKE MONOOXYGENASE"/>
    <property type="match status" value="1"/>
</dbReference>
<gene>
    <name evidence="3" type="ORF">WIS52_29585</name>
</gene>
<dbReference type="SUPFAM" id="SSF51679">
    <property type="entry name" value="Bacterial luciferase-like"/>
    <property type="match status" value="1"/>
</dbReference>
<evidence type="ECO:0000313" key="4">
    <source>
        <dbReference type="Proteomes" id="UP001494902"/>
    </source>
</evidence>
<keyword evidence="4" id="KW-1185">Reference proteome</keyword>
<proteinExistence type="predicted"/>
<organism evidence="3 4">
    <name type="scientific">Pseudonocardia nematodicida</name>
    <dbReference type="NCBI Taxonomy" id="1206997"/>
    <lineage>
        <taxon>Bacteria</taxon>
        <taxon>Bacillati</taxon>
        <taxon>Actinomycetota</taxon>
        <taxon>Actinomycetes</taxon>
        <taxon>Pseudonocardiales</taxon>
        <taxon>Pseudonocardiaceae</taxon>
        <taxon>Pseudonocardia</taxon>
    </lineage>
</organism>
<dbReference type="Gene3D" id="3.20.20.30">
    <property type="entry name" value="Luciferase-like domain"/>
    <property type="match status" value="1"/>
</dbReference>
<dbReference type="RefSeq" id="WP_349301710.1">
    <property type="nucleotide sequence ID" value="NZ_JBEDNQ010000016.1"/>
</dbReference>
<feature type="domain" description="Luciferase-like" evidence="2">
    <location>
        <begin position="8"/>
        <end position="137"/>
    </location>
</feature>
<feature type="region of interest" description="Disordered" evidence="1">
    <location>
        <begin position="254"/>
        <end position="349"/>
    </location>
</feature>